<dbReference type="EMBL" id="CABEEZ010000029">
    <property type="protein sequence ID" value="VTR22758.1"/>
    <property type="molecule type" value="Genomic_DNA"/>
</dbReference>
<evidence type="ECO:0000313" key="1">
    <source>
        <dbReference type="EMBL" id="VTR22758.1"/>
    </source>
</evidence>
<organism evidence="1">
    <name type="scientific">Serratia fonticola</name>
    <dbReference type="NCBI Taxonomy" id="47917"/>
    <lineage>
        <taxon>Bacteria</taxon>
        <taxon>Pseudomonadati</taxon>
        <taxon>Pseudomonadota</taxon>
        <taxon>Gammaproteobacteria</taxon>
        <taxon>Enterobacterales</taxon>
        <taxon>Yersiniaceae</taxon>
        <taxon>Serratia</taxon>
    </lineage>
</organism>
<reference evidence="1" key="1">
    <citation type="submission" date="2019-05" db="EMBL/GenBank/DDBJ databases">
        <authorList>
            <consortium name="Pathogen Informatics"/>
        </authorList>
    </citation>
    <scope>NUCLEOTIDE SEQUENCE [LARGE SCALE GENOMIC DNA]</scope>
    <source>
        <strain evidence="1">NCTC12965</strain>
    </source>
</reference>
<proteinExistence type="predicted"/>
<gene>
    <name evidence="1" type="ORF">NCTC12965_01601</name>
</gene>
<dbReference type="AlphaFoldDB" id="A0A4V6KLD4"/>
<accession>A0A4V6KLD4</accession>
<sequence>MFHYIRKDDNSRWGIKCKLIGDQVLWASDNPDSIGRWRDDPMDSVVKYSISGGDLTVTETYSDGSSTKNTYPIKQL</sequence>
<name>A0A4V6KLD4_SERFO</name>
<protein>
    <submittedName>
        <fullName evidence="1">Uncharacterized protein</fullName>
    </submittedName>
</protein>